<dbReference type="InterPro" id="IPR008949">
    <property type="entry name" value="Isoprenoid_synthase_dom_sf"/>
</dbReference>
<name>A0A1F5YN26_9BACT</name>
<evidence type="ECO:0000313" key="7">
    <source>
        <dbReference type="EMBL" id="OGG01608.1"/>
    </source>
</evidence>
<accession>A0A1F5YN26</accession>
<reference evidence="7 8" key="1">
    <citation type="journal article" date="2016" name="Nat. Commun.">
        <title>Thousands of microbial genomes shed light on interconnected biogeochemical processes in an aquifer system.</title>
        <authorList>
            <person name="Anantharaman K."/>
            <person name="Brown C.T."/>
            <person name="Hug L.A."/>
            <person name="Sharon I."/>
            <person name="Castelle C.J."/>
            <person name="Probst A.J."/>
            <person name="Thomas B.C."/>
            <person name="Singh A."/>
            <person name="Wilkins M.J."/>
            <person name="Karaoz U."/>
            <person name="Brodie E.L."/>
            <person name="Williams K.H."/>
            <person name="Hubbard S.S."/>
            <person name="Banfield J.F."/>
        </authorList>
    </citation>
    <scope>NUCLEOTIDE SEQUENCE [LARGE SCALE GENOMIC DNA]</scope>
</reference>
<dbReference type="Pfam" id="PF00348">
    <property type="entry name" value="polyprenyl_synt"/>
    <property type="match status" value="1"/>
</dbReference>
<evidence type="ECO:0000256" key="3">
    <source>
        <dbReference type="ARBA" id="ARBA00022679"/>
    </source>
</evidence>
<dbReference type="InterPro" id="IPR033749">
    <property type="entry name" value="Polyprenyl_synt_CS"/>
</dbReference>
<dbReference type="EMBL" id="MFJD01000012">
    <property type="protein sequence ID" value="OGG01608.1"/>
    <property type="molecule type" value="Genomic_DNA"/>
</dbReference>
<keyword evidence="3 6" id="KW-0808">Transferase</keyword>
<dbReference type="PANTHER" id="PTHR12001">
    <property type="entry name" value="GERANYLGERANYL PYROPHOSPHATE SYNTHASE"/>
    <property type="match status" value="1"/>
</dbReference>
<organism evidence="7 8">
    <name type="scientific">Candidatus Gottesmanbacteria bacterium RBG_16_52_11</name>
    <dbReference type="NCBI Taxonomy" id="1798374"/>
    <lineage>
        <taxon>Bacteria</taxon>
        <taxon>Candidatus Gottesmaniibacteriota</taxon>
    </lineage>
</organism>
<dbReference type="STRING" id="1798374.A2Z33_07505"/>
<gene>
    <name evidence="7" type="ORF">A2Z33_07505</name>
</gene>
<comment type="cofactor">
    <cofactor evidence="1">
        <name>Mg(2+)</name>
        <dbReference type="ChEBI" id="CHEBI:18420"/>
    </cofactor>
</comment>
<dbReference type="GO" id="GO:0046872">
    <property type="term" value="F:metal ion binding"/>
    <property type="evidence" value="ECO:0007669"/>
    <property type="project" value="UniProtKB-KW"/>
</dbReference>
<dbReference type="SFLD" id="SFLDS00005">
    <property type="entry name" value="Isoprenoid_Synthase_Type_I"/>
    <property type="match status" value="1"/>
</dbReference>
<sequence>MELTQDIPLTLSVKKQEIADYLTAYLAKKRDEFSVFPLDREAYDALVKLAVSGKILRGSILVIVADSLVGKPLGEAPLIAASALELLQTGILVQDDVMDADEKRRGQDALHKTFAGLAGEMPAGLRRRFGENAAVCIGDIAFFLSSDLLGSMPVDPVTLRRMIKLYSREMALLGAAQIEDLRITGISSAVTEAEILSMYTGKTARYSWILPLLAALELSGKGELLSPEFEEIGRSAGLVFQLVDDRIGLFGDTDRTGKSVGGDVREGKKTLYYHYGLELLKGPELAQFRRFYGSRDLDEAGLRTVRDLLFTSGAAAKVDELIDEYDHRTSDSIGRLPVGETVRQVLTDLVSYVRRRER</sequence>
<evidence type="ECO:0000256" key="5">
    <source>
        <dbReference type="ARBA" id="ARBA00022842"/>
    </source>
</evidence>
<dbReference type="Proteomes" id="UP000178448">
    <property type="component" value="Unassembled WGS sequence"/>
</dbReference>
<dbReference type="AlphaFoldDB" id="A0A1F5YN26"/>
<protein>
    <recommendedName>
        <fullName evidence="9">Polyprenyl synthetase</fullName>
    </recommendedName>
</protein>
<evidence type="ECO:0000256" key="1">
    <source>
        <dbReference type="ARBA" id="ARBA00001946"/>
    </source>
</evidence>
<comment type="similarity">
    <text evidence="2 6">Belongs to the FPP/GGPP synthase family.</text>
</comment>
<dbReference type="GO" id="GO:0004659">
    <property type="term" value="F:prenyltransferase activity"/>
    <property type="evidence" value="ECO:0007669"/>
    <property type="project" value="InterPro"/>
</dbReference>
<evidence type="ECO:0000256" key="4">
    <source>
        <dbReference type="ARBA" id="ARBA00022723"/>
    </source>
</evidence>
<dbReference type="Gene3D" id="1.10.600.10">
    <property type="entry name" value="Farnesyl Diphosphate Synthase"/>
    <property type="match status" value="1"/>
</dbReference>
<evidence type="ECO:0000256" key="6">
    <source>
        <dbReference type="RuleBase" id="RU004466"/>
    </source>
</evidence>
<evidence type="ECO:0008006" key="9">
    <source>
        <dbReference type="Google" id="ProtNLM"/>
    </source>
</evidence>
<dbReference type="PANTHER" id="PTHR12001:SF85">
    <property type="entry name" value="SHORT CHAIN ISOPRENYL DIPHOSPHATE SYNTHASE"/>
    <property type="match status" value="1"/>
</dbReference>
<dbReference type="SUPFAM" id="SSF48576">
    <property type="entry name" value="Terpenoid synthases"/>
    <property type="match status" value="1"/>
</dbReference>
<proteinExistence type="inferred from homology"/>
<dbReference type="InterPro" id="IPR000092">
    <property type="entry name" value="Polyprenyl_synt"/>
</dbReference>
<keyword evidence="4" id="KW-0479">Metal-binding</keyword>
<comment type="caution">
    <text evidence="7">The sequence shown here is derived from an EMBL/GenBank/DDBJ whole genome shotgun (WGS) entry which is preliminary data.</text>
</comment>
<evidence type="ECO:0000256" key="2">
    <source>
        <dbReference type="ARBA" id="ARBA00006706"/>
    </source>
</evidence>
<evidence type="ECO:0000313" key="8">
    <source>
        <dbReference type="Proteomes" id="UP000178448"/>
    </source>
</evidence>
<dbReference type="GO" id="GO:0008299">
    <property type="term" value="P:isoprenoid biosynthetic process"/>
    <property type="evidence" value="ECO:0007669"/>
    <property type="project" value="InterPro"/>
</dbReference>
<dbReference type="PROSITE" id="PS00723">
    <property type="entry name" value="POLYPRENYL_SYNTHASE_1"/>
    <property type="match status" value="1"/>
</dbReference>
<keyword evidence="5" id="KW-0460">Magnesium</keyword>